<dbReference type="EMBL" id="CP158357">
    <property type="protein sequence ID" value="XBX77944.1"/>
    <property type="molecule type" value="Genomic_DNA"/>
</dbReference>
<dbReference type="RefSeq" id="WP_350351343.1">
    <property type="nucleotide sequence ID" value="NZ_CP158357.1"/>
</dbReference>
<dbReference type="PANTHER" id="PTHR34310:SF9">
    <property type="entry name" value="BLR5716 PROTEIN"/>
    <property type="match status" value="1"/>
</dbReference>
<evidence type="ECO:0000259" key="2">
    <source>
        <dbReference type="Pfam" id="PF04248"/>
    </source>
</evidence>
<dbReference type="PANTHER" id="PTHR34310">
    <property type="entry name" value="DUF427 DOMAIN PROTEIN (AFU_ORTHOLOGUE AFUA_3G02220)"/>
    <property type="match status" value="1"/>
</dbReference>
<feature type="region of interest" description="Disordered" evidence="1">
    <location>
        <begin position="274"/>
        <end position="293"/>
    </location>
</feature>
<gene>
    <name evidence="3" type="ORF">ABS642_18820</name>
</gene>
<sequence length="293" mass="33143">MSETTAPAAVEPRESARLVRRVPLTAPTWRWEPSERWVRGWVDDLAVVDSRRPILVWEPDAKVPEYGFPLADIRTELLTPGEPPAAAYYRPKGPARRWFDLTVGDRVIPAAAWAWDLDELDGFLAVTWFPGVLDCWTEEEARVFAHPRDPRNRVDALPSTRHVVVRDGERVLAESRHPVIVYETGLPNRYYLPAEDIDFSALTEIDGWSECPYKGEASSYWATVDRPDREIAWSYPTPLPVIAPIAGRIAFYSERLDITVDGVEVGRRRGRRSEVGFADPRGEAAPQREGAVT</sequence>
<feature type="domain" description="DUF427" evidence="2">
    <location>
        <begin position="165"/>
        <end position="253"/>
    </location>
</feature>
<dbReference type="AlphaFoldDB" id="A0AAU7VWI5"/>
<dbReference type="Gene3D" id="2.170.150.40">
    <property type="entry name" value="Domain of unknown function (DUF427)"/>
    <property type="match status" value="2"/>
</dbReference>
<dbReference type="Pfam" id="PF04248">
    <property type="entry name" value="NTP_transf_9"/>
    <property type="match status" value="2"/>
</dbReference>
<evidence type="ECO:0000256" key="1">
    <source>
        <dbReference type="SAM" id="MobiDB-lite"/>
    </source>
</evidence>
<feature type="domain" description="DUF427" evidence="2">
    <location>
        <begin position="41"/>
        <end position="116"/>
    </location>
</feature>
<accession>A0AAU7VWI5</accession>
<dbReference type="InterPro" id="IPR007361">
    <property type="entry name" value="DUF427"/>
</dbReference>
<dbReference type="InterPro" id="IPR038694">
    <property type="entry name" value="DUF427_sf"/>
</dbReference>
<proteinExistence type="predicted"/>
<reference evidence="3" key="1">
    <citation type="submission" date="2024-06" db="EMBL/GenBank/DDBJ databases">
        <title>Draft genome sequence of Microbacterium sp. strain A8/3-1, isolated from Oxytropis tragacanthoides Fisch. ex DC. Root nodules in the Altai region of Russia.</title>
        <authorList>
            <person name="Sazanova A."/>
            <person name="Guro P."/>
            <person name="Kuznetsova I."/>
            <person name="Belimov A."/>
            <person name="Safronova V."/>
        </authorList>
    </citation>
    <scope>NUCLEOTIDE SEQUENCE</scope>
    <source>
        <strain evidence="3">A8/3-1</strain>
    </source>
</reference>
<organism evidence="3">
    <name type="scientific">Microbacterium sp. A8/3-1</name>
    <dbReference type="NCBI Taxonomy" id="3160749"/>
    <lineage>
        <taxon>Bacteria</taxon>
        <taxon>Bacillati</taxon>
        <taxon>Actinomycetota</taxon>
        <taxon>Actinomycetes</taxon>
        <taxon>Micrococcales</taxon>
        <taxon>Microbacteriaceae</taxon>
        <taxon>Microbacterium</taxon>
    </lineage>
</organism>
<name>A0AAU7VWI5_9MICO</name>
<evidence type="ECO:0000313" key="3">
    <source>
        <dbReference type="EMBL" id="XBX77944.1"/>
    </source>
</evidence>
<protein>
    <submittedName>
        <fullName evidence="3">DUF427 domain-containing protein</fullName>
    </submittedName>
</protein>